<dbReference type="OrthoDB" id="2756360at2759"/>
<evidence type="ECO:0000313" key="2">
    <source>
        <dbReference type="Proteomes" id="UP000016930"/>
    </source>
</evidence>
<accession>M2R1N5</accession>
<name>M2R1N5_CERS8</name>
<sequence length="270" mass="30625">MSAQAPSMIAAILGIGDGSSVTRFAQAVRASSLRTSPVTSVALYCTPKPNKHFNHRFILAAVCIRTEEHPSGVNSYIRVEFAKDDLVQGQFSSQKVQFSDSHSSLTRWCNSLAKMVVKPRHEEQGLSLDALASLLEIVHTRISLHDMTGHIRQWLTNLIIMACAREYRDSYIAGHIWSMPLNWYMNGKSDAEHCNKQLRTDDPTIRWVSQKVSSVRRGRKVHLTHDVEARSSPMDEEMRLVLESWNPRLPPRWEVVRSAMLQKPESTVVH</sequence>
<protein>
    <submittedName>
        <fullName evidence="1">Uncharacterized protein</fullName>
    </submittedName>
</protein>
<gene>
    <name evidence="1" type="ORF">CERSUDRAFT_118505</name>
</gene>
<proteinExistence type="predicted"/>
<dbReference type="Proteomes" id="UP000016930">
    <property type="component" value="Unassembled WGS sequence"/>
</dbReference>
<keyword evidence="2" id="KW-1185">Reference proteome</keyword>
<dbReference type="AlphaFoldDB" id="M2R1N5"/>
<dbReference type="EMBL" id="KB445809">
    <property type="protein sequence ID" value="EMD32796.1"/>
    <property type="molecule type" value="Genomic_DNA"/>
</dbReference>
<evidence type="ECO:0000313" key="1">
    <source>
        <dbReference type="EMBL" id="EMD32796.1"/>
    </source>
</evidence>
<dbReference type="HOGENOM" id="CLU_1030582_0_0_1"/>
<organism evidence="1 2">
    <name type="scientific">Ceriporiopsis subvermispora (strain B)</name>
    <name type="common">White-rot fungus</name>
    <name type="synonym">Gelatoporia subvermispora</name>
    <dbReference type="NCBI Taxonomy" id="914234"/>
    <lineage>
        <taxon>Eukaryota</taxon>
        <taxon>Fungi</taxon>
        <taxon>Dikarya</taxon>
        <taxon>Basidiomycota</taxon>
        <taxon>Agaricomycotina</taxon>
        <taxon>Agaricomycetes</taxon>
        <taxon>Polyporales</taxon>
        <taxon>Gelatoporiaceae</taxon>
        <taxon>Gelatoporia</taxon>
    </lineage>
</organism>
<reference evidence="1 2" key="1">
    <citation type="journal article" date="2012" name="Proc. Natl. Acad. Sci. U.S.A.">
        <title>Comparative genomics of Ceriporiopsis subvermispora and Phanerochaete chrysosporium provide insight into selective ligninolysis.</title>
        <authorList>
            <person name="Fernandez-Fueyo E."/>
            <person name="Ruiz-Duenas F.J."/>
            <person name="Ferreira P."/>
            <person name="Floudas D."/>
            <person name="Hibbett D.S."/>
            <person name="Canessa P."/>
            <person name="Larrondo L.F."/>
            <person name="James T.Y."/>
            <person name="Seelenfreund D."/>
            <person name="Lobos S."/>
            <person name="Polanco R."/>
            <person name="Tello M."/>
            <person name="Honda Y."/>
            <person name="Watanabe T."/>
            <person name="Watanabe T."/>
            <person name="Ryu J.S."/>
            <person name="Kubicek C.P."/>
            <person name="Schmoll M."/>
            <person name="Gaskell J."/>
            <person name="Hammel K.E."/>
            <person name="St John F.J."/>
            <person name="Vanden Wymelenberg A."/>
            <person name="Sabat G."/>
            <person name="Splinter BonDurant S."/>
            <person name="Syed K."/>
            <person name="Yadav J.S."/>
            <person name="Doddapaneni H."/>
            <person name="Subramanian V."/>
            <person name="Lavin J.L."/>
            <person name="Oguiza J.A."/>
            <person name="Perez G."/>
            <person name="Pisabarro A.G."/>
            <person name="Ramirez L."/>
            <person name="Santoyo F."/>
            <person name="Master E."/>
            <person name="Coutinho P.M."/>
            <person name="Henrissat B."/>
            <person name="Lombard V."/>
            <person name="Magnuson J.K."/>
            <person name="Kuees U."/>
            <person name="Hori C."/>
            <person name="Igarashi K."/>
            <person name="Samejima M."/>
            <person name="Held B.W."/>
            <person name="Barry K.W."/>
            <person name="LaButti K.M."/>
            <person name="Lapidus A."/>
            <person name="Lindquist E.A."/>
            <person name="Lucas S.M."/>
            <person name="Riley R."/>
            <person name="Salamov A.A."/>
            <person name="Hoffmeister D."/>
            <person name="Schwenk D."/>
            <person name="Hadar Y."/>
            <person name="Yarden O."/>
            <person name="de Vries R.P."/>
            <person name="Wiebenga A."/>
            <person name="Stenlid J."/>
            <person name="Eastwood D."/>
            <person name="Grigoriev I.V."/>
            <person name="Berka R.M."/>
            <person name="Blanchette R.A."/>
            <person name="Kersten P."/>
            <person name="Martinez A.T."/>
            <person name="Vicuna R."/>
            <person name="Cullen D."/>
        </authorList>
    </citation>
    <scope>NUCLEOTIDE SEQUENCE [LARGE SCALE GENOMIC DNA]</scope>
    <source>
        <strain evidence="1 2">B</strain>
    </source>
</reference>